<name>A0A068BF58_BATMA</name>
<feature type="region of interest" description="Disordered" evidence="1">
    <location>
        <begin position="1"/>
        <end position="73"/>
    </location>
</feature>
<organism evidence="2">
    <name type="scientific">Batis maritima</name>
    <name type="common">Maritime saltwort</name>
    <dbReference type="NCBI Taxonomy" id="4436"/>
    <lineage>
        <taxon>Eukaryota</taxon>
        <taxon>Viridiplantae</taxon>
        <taxon>Streptophyta</taxon>
        <taxon>Embryophyta</taxon>
        <taxon>Tracheophyta</taxon>
        <taxon>Spermatophyta</taxon>
        <taxon>Magnoliopsida</taxon>
        <taxon>eudicotyledons</taxon>
        <taxon>Gunneridae</taxon>
        <taxon>Pentapetalae</taxon>
        <taxon>rosids</taxon>
        <taxon>malvids</taxon>
        <taxon>Brassicales</taxon>
        <taxon>Bataceae</taxon>
        <taxon>Batis</taxon>
    </lineage>
</organism>
<gene>
    <name evidence="2" type="primary">orf127c</name>
</gene>
<dbReference type="GeneID" id="19736931"/>
<sequence length="127" mass="13743">MNEMNDLQRAVSQFDPAWEGNNGGFNPPPGPSESSWIVAPSSADELRRGQEVGESQGINMRDPTTGMPIWKAPSPGVRVEVFEIPQTPTANSGASEADPSSIGPSKEQECLEIFQELQFHSKGAKPY</sequence>
<proteinExistence type="predicted"/>
<reference evidence="2" key="1">
    <citation type="journal article" date="2014" name="Mitochondrion">
        <title>Comparative analysis of 11 Brassicales mitochondrial genomes and the mitochondrial transcriptome of Brassica oleracea.</title>
        <authorList>
            <person name="Grewe F."/>
            <person name="Edger P.P."/>
            <person name="Keren I."/>
            <person name="Sultan L."/>
            <person name="Pires J.C."/>
            <person name="Ostersetzer-Biran O."/>
            <person name="Mower J.P."/>
        </authorList>
    </citation>
    <scope>NUCLEOTIDE SEQUENCE</scope>
</reference>
<feature type="region of interest" description="Disordered" evidence="1">
    <location>
        <begin position="85"/>
        <end position="108"/>
    </location>
</feature>
<dbReference type="AlphaFoldDB" id="A0A068BF58"/>
<geneLocation type="mitochondrion" evidence="2"/>
<evidence type="ECO:0000313" key="2">
    <source>
        <dbReference type="EMBL" id="AIC83339.1"/>
    </source>
</evidence>
<dbReference type="EMBL" id="KJ820684">
    <property type="protein sequence ID" value="AIC83339.1"/>
    <property type="molecule type" value="Genomic_DNA"/>
</dbReference>
<protein>
    <submittedName>
        <fullName evidence="2">Orf127c</fullName>
    </submittedName>
</protein>
<keyword evidence="2" id="KW-0496">Mitochondrion</keyword>
<accession>A0A068BF58</accession>
<dbReference type="RefSeq" id="YP_009045736.1">
    <property type="nucleotide sequence ID" value="NC_024429.1"/>
</dbReference>
<evidence type="ECO:0000256" key="1">
    <source>
        <dbReference type="SAM" id="MobiDB-lite"/>
    </source>
</evidence>